<dbReference type="Proteomes" id="UP001226762">
    <property type="component" value="Unassembled WGS sequence"/>
</dbReference>
<gene>
    <name evidence="2" type="ORF">NO357_07955</name>
</gene>
<protein>
    <submittedName>
        <fullName evidence="2">Uncharacterized protein</fullName>
    </submittedName>
</protein>
<keyword evidence="3" id="KW-1185">Reference proteome</keyword>
<feature type="transmembrane region" description="Helical" evidence="1">
    <location>
        <begin position="175"/>
        <end position="192"/>
    </location>
</feature>
<dbReference type="EMBL" id="JANHAX010000002">
    <property type="protein sequence ID" value="MDQ2089828.1"/>
    <property type="molecule type" value="Genomic_DNA"/>
</dbReference>
<keyword evidence="1" id="KW-0812">Transmembrane</keyword>
<name>A0AAE3WC86_9RHOB</name>
<feature type="transmembrane region" description="Helical" evidence="1">
    <location>
        <begin position="368"/>
        <end position="386"/>
    </location>
</feature>
<feature type="transmembrane region" description="Helical" evidence="1">
    <location>
        <begin position="114"/>
        <end position="135"/>
    </location>
</feature>
<evidence type="ECO:0000313" key="2">
    <source>
        <dbReference type="EMBL" id="MDQ2089828.1"/>
    </source>
</evidence>
<dbReference type="AlphaFoldDB" id="A0AAE3WC86"/>
<keyword evidence="1" id="KW-1133">Transmembrane helix</keyword>
<sequence length="399" mass="43219">MHVVADTETLVADGVITQDQACEIRARGRQAMMTLAINTFLTFGILAATLGLIFWLADALTVAVFGLVMLAAGMAILFRGGMLYRMFGNAASLIGAGMLIGGATVELLEKFEDAAGPVMTLGGLVLLGLFTAAFLKSRQSAAFVTGAILLMAFAFHLAGLGLWLDQIGLTGSVKALFYLYAAAALALLGWFIDVRLVTALAIAPFAQALDTGTAYFHAAYVFYSPEPTLSIMQMAALMIVTLLIVRHRPERLARHARILAILAFVVANLCALVGSLWGDYVGETMWGPQRSDFTGEDRWSRWGEALDAFRETALYIPEGVYSVFWAVALAGMIAYSAWRAHRGLFNTALTFAAIHAYTQLFESFGDEPLAYVVGGLAAIPLAWGMWRLDHWLTGQRETH</sequence>
<proteinExistence type="predicted"/>
<feature type="transmembrane region" description="Helical" evidence="1">
    <location>
        <begin position="62"/>
        <end position="78"/>
    </location>
</feature>
<reference evidence="2" key="2">
    <citation type="submission" date="2023-02" db="EMBL/GenBank/DDBJ databases">
        <title>'Rhodoalgimonas zhirmunskyi' gen. nov., isolated from a red alga.</title>
        <authorList>
            <person name="Nedashkovskaya O.I."/>
            <person name="Otstavnykh N.Y."/>
            <person name="Bystritskaya E.P."/>
            <person name="Balabanova L.A."/>
            <person name="Isaeva M.P."/>
        </authorList>
    </citation>
    <scope>NUCLEOTIDE SEQUENCE</scope>
    <source>
        <strain evidence="2">KCTC 52189</strain>
    </source>
</reference>
<feature type="transmembrane region" description="Helical" evidence="1">
    <location>
        <begin position="142"/>
        <end position="163"/>
    </location>
</feature>
<reference evidence="2" key="1">
    <citation type="submission" date="2022-07" db="EMBL/GenBank/DDBJ databases">
        <authorList>
            <person name="Otstavnykh N."/>
            <person name="Isaeva M."/>
            <person name="Bystritskaya E."/>
        </authorList>
    </citation>
    <scope>NUCLEOTIDE SEQUENCE</scope>
    <source>
        <strain evidence="2">KCTC 52189</strain>
    </source>
</reference>
<feature type="transmembrane region" description="Helical" evidence="1">
    <location>
        <begin position="229"/>
        <end position="246"/>
    </location>
</feature>
<feature type="transmembrane region" description="Helical" evidence="1">
    <location>
        <begin position="90"/>
        <end position="108"/>
    </location>
</feature>
<dbReference type="RefSeq" id="WP_306735098.1">
    <property type="nucleotide sequence ID" value="NZ_JANHAX010000002.1"/>
</dbReference>
<organism evidence="2 3">
    <name type="scientific">Marimonas arenosa</name>
    <dbReference type="NCBI Taxonomy" id="1795305"/>
    <lineage>
        <taxon>Bacteria</taxon>
        <taxon>Pseudomonadati</taxon>
        <taxon>Pseudomonadota</taxon>
        <taxon>Alphaproteobacteria</taxon>
        <taxon>Rhodobacterales</taxon>
        <taxon>Paracoccaceae</taxon>
        <taxon>Marimonas</taxon>
    </lineage>
</organism>
<keyword evidence="1" id="KW-0472">Membrane</keyword>
<evidence type="ECO:0000313" key="3">
    <source>
        <dbReference type="Proteomes" id="UP001226762"/>
    </source>
</evidence>
<evidence type="ECO:0000256" key="1">
    <source>
        <dbReference type="SAM" id="Phobius"/>
    </source>
</evidence>
<comment type="caution">
    <text evidence="2">The sequence shown here is derived from an EMBL/GenBank/DDBJ whole genome shotgun (WGS) entry which is preliminary data.</text>
</comment>
<feature type="transmembrane region" description="Helical" evidence="1">
    <location>
        <begin position="344"/>
        <end position="362"/>
    </location>
</feature>
<feature type="transmembrane region" description="Helical" evidence="1">
    <location>
        <begin position="35"/>
        <end position="56"/>
    </location>
</feature>
<feature type="transmembrane region" description="Helical" evidence="1">
    <location>
        <begin position="199"/>
        <end position="223"/>
    </location>
</feature>
<feature type="transmembrane region" description="Helical" evidence="1">
    <location>
        <begin position="319"/>
        <end position="337"/>
    </location>
</feature>
<feature type="transmembrane region" description="Helical" evidence="1">
    <location>
        <begin position="258"/>
        <end position="278"/>
    </location>
</feature>
<accession>A0AAE3WC86</accession>